<reference evidence="1" key="2">
    <citation type="submission" date="2021-04" db="EMBL/GenBank/DDBJ databases">
        <authorList>
            <person name="Dong X."/>
        </authorList>
    </citation>
    <scope>NUCLEOTIDE SEQUENCE</scope>
    <source>
        <strain evidence="1">LLY</strain>
    </source>
</reference>
<dbReference type="RefSeq" id="WP_250868911.1">
    <property type="nucleotide sequence ID" value="NZ_JAGSOI010000056.1"/>
</dbReference>
<accession>A0A9E4ZH40</accession>
<dbReference type="Proteomes" id="UP001056766">
    <property type="component" value="Unassembled WGS sequence"/>
</dbReference>
<keyword evidence="2" id="KW-1185">Reference proteome</keyword>
<reference evidence="1" key="1">
    <citation type="journal article" date="2021" name="mSystems">
        <title>Bacteria and Archaea Synergistically Convert Glycine Betaine to Biogenic Methane in the Formosa Cold Seep of the South China Sea.</title>
        <authorList>
            <person name="Li L."/>
            <person name="Zhang W."/>
            <person name="Zhang S."/>
            <person name="Song L."/>
            <person name="Sun Q."/>
            <person name="Zhang H."/>
            <person name="Xiang H."/>
            <person name="Dong X."/>
        </authorList>
    </citation>
    <scope>NUCLEOTIDE SEQUENCE</scope>
    <source>
        <strain evidence="1">LLY</strain>
    </source>
</reference>
<evidence type="ECO:0000313" key="1">
    <source>
        <dbReference type="EMBL" id="MCM1987562.1"/>
    </source>
</evidence>
<sequence>MKGRRSSMNLGLFFLLMCHPLHIKIDESRRYDTAVFENIRQVMDKGITIYEEEGWV</sequence>
<protein>
    <submittedName>
        <fullName evidence="1">Uncharacterized protein</fullName>
    </submittedName>
</protein>
<organism evidence="1 2">
    <name type="scientific">Methanococcoides seepicolus</name>
    <dbReference type="NCBI Taxonomy" id="2828780"/>
    <lineage>
        <taxon>Archaea</taxon>
        <taxon>Methanobacteriati</taxon>
        <taxon>Methanobacteriota</taxon>
        <taxon>Stenosarchaea group</taxon>
        <taxon>Methanomicrobia</taxon>
        <taxon>Methanosarcinales</taxon>
        <taxon>Methanosarcinaceae</taxon>
        <taxon>Methanococcoides</taxon>
    </lineage>
</organism>
<evidence type="ECO:0000313" key="2">
    <source>
        <dbReference type="Proteomes" id="UP001056766"/>
    </source>
</evidence>
<gene>
    <name evidence="1" type="ORF">KDK67_11335</name>
</gene>
<dbReference type="EMBL" id="JAGSOI010000056">
    <property type="protein sequence ID" value="MCM1987562.1"/>
    <property type="molecule type" value="Genomic_DNA"/>
</dbReference>
<name>A0A9E4ZH40_9EURY</name>
<comment type="caution">
    <text evidence="1">The sequence shown here is derived from an EMBL/GenBank/DDBJ whole genome shotgun (WGS) entry which is preliminary data.</text>
</comment>
<proteinExistence type="predicted"/>
<dbReference type="AlphaFoldDB" id="A0A9E4ZH40"/>